<protein>
    <submittedName>
        <fullName evidence="2">Uncharacterized protein</fullName>
    </submittedName>
</protein>
<comment type="caution">
    <text evidence="2">The sequence shown here is derived from an EMBL/GenBank/DDBJ whole genome shotgun (WGS) entry which is preliminary data.</text>
</comment>
<gene>
    <name evidence="2" type="ORF">EVAR_71119_1</name>
</gene>
<keyword evidence="3" id="KW-1185">Reference proteome</keyword>
<feature type="region of interest" description="Disordered" evidence="1">
    <location>
        <begin position="9"/>
        <end position="40"/>
    </location>
</feature>
<reference evidence="2 3" key="1">
    <citation type="journal article" date="2019" name="Commun. Biol.">
        <title>The bagworm genome reveals a unique fibroin gene that provides high tensile strength.</title>
        <authorList>
            <person name="Kono N."/>
            <person name="Nakamura H."/>
            <person name="Ohtoshi R."/>
            <person name="Tomita M."/>
            <person name="Numata K."/>
            <person name="Arakawa K."/>
        </authorList>
    </citation>
    <scope>NUCLEOTIDE SEQUENCE [LARGE SCALE GENOMIC DNA]</scope>
</reference>
<accession>A0A4C1ZPQ0</accession>
<dbReference type="AlphaFoldDB" id="A0A4C1ZPQ0"/>
<proteinExistence type="predicted"/>
<sequence>MFPASIIKLREHDEVGGDQTEQADGEARVHGDEAADAQRERPELDQLQKLFDIDNILLSNSFLVTGQESNVNAFKAP</sequence>
<feature type="compositionally biased region" description="Basic and acidic residues" evidence="1">
    <location>
        <begin position="25"/>
        <end position="40"/>
    </location>
</feature>
<evidence type="ECO:0000313" key="3">
    <source>
        <dbReference type="Proteomes" id="UP000299102"/>
    </source>
</evidence>
<organism evidence="2 3">
    <name type="scientific">Eumeta variegata</name>
    <name type="common">Bagworm moth</name>
    <name type="synonym">Eumeta japonica</name>
    <dbReference type="NCBI Taxonomy" id="151549"/>
    <lineage>
        <taxon>Eukaryota</taxon>
        <taxon>Metazoa</taxon>
        <taxon>Ecdysozoa</taxon>
        <taxon>Arthropoda</taxon>
        <taxon>Hexapoda</taxon>
        <taxon>Insecta</taxon>
        <taxon>Pterygota</taxon>
        <taxon>Neoptera</taxon>
        <taxon>Endopterygota</taxon>
        <taxon>Lepidoptera</taxon>
        <taxon>Glossata</taxon>
        <taxon>Ditrysia</taxon>
        <taxon>Tineoidea</taxon>
        <taxon>Psychidae</taxon>
        <taxon>Oiketicinae</taxon>
        <taxon>Eumeta</taxon>
    </lineage>
</organism>
<evidence type="ECO:0000313" key="2">
    <source>
        <dbReference type="EMBL" id="GBP89233.1"/>
    </source>
</evidence>
<dbReference type="EMBL" id="BGZK01001985">
    <property type="protein sequence ID" value="GBP89233.1"/>
    <property type="molecule type" value="Genomic_DNA"/>
</dbReference>
<evidence type="ECO:0000256" key="1">
    <source>
        <dbReference type="SAM" id="MobiDB-lite"/>
    </source>
</evidence>
<name>A0A4C1ZPQ0_EUMVA</name>
<dbReference type="Proteomes" id="UP000299102">
    <property type="component" value="Unassembled WGS sequence"/>
</dbReference>